<comment type="subcellular location">
    <subcellularLocation>
        <location evidence="1">Cytoplasm</location>
    </subcellularLocation>
</comment>
<dbReference type="GO" id="GO:0005783">
    <property type="term" value="C:endoplasmic reticulum"/>
    <property type="evidence" value="ECO:0007669"/>
    <property type="project" value="TreeGrafter"/>
</dbReference>
<gene>
    <name evidence="8" type="ORF">EJ06DRAFT_544760</name>
</gene>
<dbReference type="OrthoDB" id="10250458at2759"/>
<comment type="similarity">
    <text evidence="2">Belongs to the FES1 family.</text>
</comment>
<evidence type="ECO:0000313" key="8">
    <source>
        <dbReference type="EMBL" id="KAF2397200.1"/>
    </source>
</evidence>
<dbReference type="AlphaFoldDB" id="A0A6G1HMF8"/>
<dbReference type="InterPro" id="IPR013918">
    <property type="entry name" value="Nucleotide_exch_fac_Fes1"/>
</dbReference>
<proteinExistence type="inferred from homology"/>
<evidence type="ECO:0000313" key="9">
    <source>
        <dbReference type="Proteomes" id="UP000799640"/>
    </source>
</evidence>
<comment type="function">
    <text evidence="6">Functions as a nucleotide exchange factor (NEF) for Hsp70 chaperones which accelerates the release of ADP. Required for fully efficient Hsp70-mediated folding of proteins.</text>
</comment>
<sequence length="212" mass="23416">MDPRLNDLLKWSIENTKTGSDGQQAPPPSTNLQQLDPELIKHILGGPSDAERMKDAMAAILHPEIDLENKLIAFDNFEQMVEQIDNANNLVPLGLWPPLVEQLEHDIADLRAMAAWCVGTAVQNNVKAQESLHGLGAIPKLVQLATEDADQTVRKKAILALSSGIRNFQPGVNAFVESLPEQHKVEGEIDATDMEAIDDIIRRLREHSQQKG</sequence>
<dbReference type="GO" id="GO:0006417">
    <property type="term" value="P:regulation of translation"/>
    <property type="evidence" value="ECO:0007669"/>
    <property type="project" value="UniProtKB-KW"/>
</dbReference>
<dbReference type="Pfam" id="PF08609">
    <property type="entry name" value="Fes1"/>
    <property type="match status" value="1"/>
</dbReference>
<dbReference type="FunFam" id="1.25.10.10:FF:000434">
    <property type="entry name" value="Hsp70 nucleotide exchange factor fes1"/>
    <property type="match status" value="1"/>
</dbReference>
<evidence type="ECO:0000256" key="1">
    <source>
        <dbReference type="ARBA" id="ARBA00004496"/>
    </source>
</evidence>
<dbReference type="InterPro" id="IPR016024">
    <property type="entry name" value="ARM-type_fold"/>
</dbReference>
<evidence type="ECO:0000259" key="7">
    <source>
        <dbReference type="Pfam" id="PF08609"/>
    </source>
</evidence>
<keyword evidence="9" id="KW-1185">Reference proteome</keyword>
<evidence type="ECO:0000256" key="6">
    <source>
        <dbReference type="ARBA" id="ARBA00024912"/>
    </source>
</evidence>
<dbReference type="PANTHER" id="PTHR19316:SF18">
    <property type="entry name" value="HSP70-BINDING PROTEIN 1"/>
    <property type="match status" value="1"/>
</dbReference>
<name>A0A6G1HMF8_9PEZI</name>
<evidence type="ECO:0000256" key="5">
    <source>
        <dbReference type="ARBA" id="ARBA00022845"/>
    </source>
</evidence>
<evidence type="ECO:0000256" key="4">
    <source>
        <dbReference type="ARBA" id="ARBA00022737"/>
    </source>
</evidence>
<keyword evidence="3" id="KW-0963">Cytoplasm</keyword>
<organism evidence="8 9">
    <name type="scientific">Trichodelitschia bisporula</name>
    <dbReference type="NCBI Taxonomy" id="703511"/>
    <lineage>
        <taxon>Eukaryota</taxon>
        <taxon>Fungi</taxon>
        <taxon>Dikarya</taxon>
        <taxon>Ascomycota</taxon>
        <taxon>Pezizomycotina</taxon>
        <taxon>Dothideomycetes</taxon>
        <taxon>Dothideomycetes incertae sedis</taxon>
        <taxon>Phaeotrichales</taxon>
        <taxon>Phaeotrichaceae</taxon>
        <taxon>Trichodelitschia</taxon>
    </lineage>
</organism>
<protein>
    <submittedName>
        <fullName evidence="8">Putative Hsp70 nucleotide exchange factor</fullName>
    </submittedName>
</protein>
<evidence type="ECO:0000256" key="2">
    <source>
        <dbReference type="ARBA" id="ARBA00011045"/>
    </source>
</evidence>
<accession>A0A6G1HMF8</accession>
<dbReference type="SUPFAM" id="SSF48371">
    <property type="entry name" value="ARM repeat"/>
    <property type="match status" value="1"/>
</dbReference>
<dbReference type="Proteomes" id="UP000799640">
    <property type="component" value="Unassembled WGS sequence"/>
</dbReference>
<dbReference type="GO" id="GO:0000774">
    <property type="term" value="F:adenyl-nucleotide exchange factor activity"/>
    <property type="evidence" value="ECO:0007669"/>
    <property type="project" value="TreeGrafter"/>
</dbReference>
<dbReference type="Gene3D" id="1.25.10.10">
    <property type="entry name" value="Leucine-rich Repeat Variant"/>
    <property type="match status" value="1"/>
</dbReference>
<feature type="domain" description="Nucleotide exchange factor Fes1" evidence="7">
    <location>
        <begin position="5"/>
        <end position="90"/>
    </location>
</feature>
<dbReference type="InterPro" id="IPR011989">
    <property type="entry name" value="ARM-like"/>
</dbReference>
<keyword evidence="5" id="KW-0810">Translation regulation</keyword>
<reference evidence="8" key="1">
    <citation type="journal article" date="2020" name="Stud. Mycol.">
        <title>101 Dothideomycetes genomes: a test case for predicting lifestyles and emergence of pathogens.</title>
        <authorList>
            <person name="Haridas S."/>
            <person name="Albert R."/>
            <person name="Binder M."/>
            <person name="Bloem J."/>
            <person name="Labutti K."/>
            <person name="Salamov A."/>
            <person name="Andreopoulos B."/>
            <person name="Baker S."/>
            <person name="Barry K."/>
            <person name="Bills G."/>
            <person name="Bluhm B."/>
            <person name="Cannon C."/>
            <person name="Castanera R."/>
            <person name="Culley D."/>
            <person name="Daum C."/>
            <person name="Ezra D."/>
            <person name="Gonzalez J."/>
            <person name="Henrissat B."/>
            <person name="Kuo A."/>
            <person name="Liang C."/>
            <person name="Lipzen A."/>
            <person name="Lutzoni F."/>
            <person name="Magnuson J."/>
            <person name="Mondo S."/>
            <person name="Nolan M."/>
            <person name="Ohm R."/>
            <person name="Pangilinan J."/>
            <person name="Park H.-J."/>
            <person name="Ramirez L."/>
            <person name="Alfaro M."/>
            <person name="Sun H."/>
            <person name="Tritt A."/>
            <person name="Yoshinaga Y."/>
            <person name="Zwiers L.-H."/>
            <person name="Turgeon B."/>
            <person name="Goodwin S."/>
            <person name="Spatafora J."/>
            <person name="Crous P."/>
            <person name="Grigoriev I."/>
        </authorList>
    </citation>
    <scope>NUCLEOTIDE SEQUENCE</scope>
    <source>
        <strain evidence="8">CBS 262.69</strain>
    </source>
</reference>
<dbReference type="InterPro" id="IPR050693">
    <property type="entry name" value="Hsp70_NEF-Inhibitors"/>
</dbReference>
<dbReference type="PANTHER" id="PTHR19316">
    <property type="entry name" value="PROTEIN FOLDING REGULATOR"/>
    <property type="match status" value="1"/>
</dbReference>
<dbReference type="EMBL" id="ML996704">
    <property type="protein sequence ID" value="KAF2397200.1"/>
    <property type="molecule type" value="Genomic_DNA"/>
</dbReference>
<keyword evidence="4" id="KW-0677">Repeat</keyword>
<evidence type="ECO:0000256" key="3">
    <source>
        <dbReference type="ARBA" id="ARBA00022490"/>
    </source>
</evidence>